<evidence type="ECO:0000313" key="1">
    <source>
        <dbReference type="EMBL" id="KAF3521162.1"/>
    </source>
</evidence>
<name>A0ABQ7B4F5_BRACR</name>
<evidence type="ECO:0000313" key="2">
    <source>
        <dbReference type="Proteomes" id="UP000266723"/>
    </source>
</evidence>
<keyword evidence="2" id="KW-1185">Reference proteome</keyword>
<gene>
    <name evidence="1" type="ORF">DY000_02058851</name>
</gene>
<sequence>MPQPLMPSQRPLPRLLKPPPLYLAWQLNSDEDQCPISSPVYVSDSSPARPFVQHEPTKREVELARHLVDCKTVPATKLITVVDPQLWDLFSTTLQTVANILHVNPMTAAFTNNALLRLVSPMQWVTSTDMEILIYTVGVAHKSMLSVVQSIFLSSWLRYYIQKKWRQFNAAYDKDKFLWDKKTLQPCPPTSPLSVKFMEMHANGGPEPYMCGLTDPLVDELRKQYALDIYKSIALPIYGTPPSMTT</sequence>
<reference evidence="1 2" key="1">
    <citation type="journal article" date="2020" name="BMC Genomics">
        <title>Intraspecific diversification of the crop wild relative Brassica cretica Lam. using demographic model selection.</title>
        <authorList>
            <person name="Kioukis A."/>
            <person name="Michalopoulou V.A."/>
            <person name="Briers L."/>
            <person name="Pirintsos S."/>
            <person name="Studholme D.J."/>
            <person name="Pavlidis P."/>
            <person name="Sarris P.F."/>
        </authorList>
    </citation>
    <scope>NUCLEOTIDE SEQUENCE [LARGE SCALE GENOMIC DNA]</scope>
    <source>
        <strain evidence="2">cv. PFS-1207/04</strain>
    </source>
</reference>
<proteinExistence type="predicted"/>
<comment type="caution">
    <text evidence="1">The sequence shown here is derived from an EMBL/GenBank/DDBJ whole genome shotgun (WGS) entry which is preliminary data.</text>
</comment>
<organism evidence="1 2">
    <name type="scientific">Brassica cretica</name>
    <name type="common">Mustard</name>
    <dbReference type="NCBI Taxonomy" id="69181"/>
    <lineage>
        <taxon>Eukaryota</taxon>
        <taxon>Viridiplantae</taxon>
        <taxon>Streptophyta</taxon>
        <taxon>Embryophyta</taxon>
        <taxon>Tracheophyta</taxon>
        <taxon>Spermatophyta</taxon>
        <taxon>Magnoliopsida</taxon>
        <taxon>eudicotyledons</taxon>
        <taxon>Gunneridae</taxon>
        <taxon>Pentapetalae</taxon>
        <taxon>rosids</taxon>
        <taxon>malvids</taxon>
        <taxon>Brassicales</taxon>
        <taxon>Brassicaceae</taxon>
        <taxon>Brassiceae</taxon>
        <taxon>Brassica</taxon>
    </lineage>
</organism>
<dbReference type="EMBL" id="QGKV02001556">
    <property type="protein sequence ID" value="KAF3521162.1"/>
    <property type="molecule type" value="Genomic_DNA"/>
</dbReference>
<dbReference type="Proteomes" id="UP000266723">
    <property type="component" value="Unassembled WGS sequence"/>
</dbReference>
<accession>A0ABQ7B4F5</accession>
<protein>
    <submittedName>
        <fullName evidence="1">Uncharacterized protein</fullName>
    </submittedName>
</protein>